<dbReference type="RefSeq" id="WP_184308968.1">
    <property type="nucleotide sequence ID" value="NZ_JACHXU010000029.1"/>
</dbReference>
<keyword evidence="3" id="KW-1185">Reference proteome</keyword>
<dbReference type="AlphaFoldDB" id="A0A7W5E5K9"/>
<dbReference type="EMBL" id="JACHXU010000029">
    <property type="protein sequence ID" value="MBB3209968.1"/>
    <property type="molecule type" value="Genomic_DNA"/>
</dbReference>
<name>A0A7W5E5K9_9BACT</name>
<reference evidence="2 3" key="1">
    <citation type="submission" date="2020-08" db="EMBL/GenBank/DDBJ databases">
        <title>Genomic Encyclopedia of Type Strains, Phase III (KMG-III): the genomes of soil and plant-associated and newly described type strains.</title>
        <authorList>
            <person name="Whitman W."/>
        </authorList>
    </citation>
    <scope>NUCLEOTIDE SEQUENCE [LARGE SCALE GENOMIC DNA]</scope>
    <source>
        <strain evidence="2 3">CECT 8075</strain>
    </source>
</reference>
<keyword evidence="1" id="KW-0812">Transmembrane</keyword>
<feature type="transmembrane region" description="Helical" evidence="1">
    <location>
        <begin position="36"/>
        <end position="54"/>
    </location>
</feature>
<feature type="transmembrane region" description="Helical" evidence="1">
    <location>
        <begin position="66"/>
        <end position="88"/>
    </location>
</feature>
<keyword evidence="1" id="KW-0472">Membrane</keyword>
<accession>A0A7W5E5K9</accession>
<proteinExistence type="predicted"/>
<comment type="caution">
    <text evidence="2">The sequence shown here is derived from an EMBL/GenBank/DDBJ whole genome shotgun (WGS) entry which is preliminary data.</text>
</comment>
<gene>
    <name evidence="2" type="ORF">FHS27_005813</name>
</gene>
<evidence type="ECO:0000313" key="3">
    <source>
        <dbReference type="Proteomes" id="UP000536179"/>
    </source>
</evidence>
<evidence type="ECO:0000256" key="1">
    <source>
        <dbReference type="SAM" id="Phobius"/>
    </source>
</evidence>
<evidence type="ECO:0000313" key="2">
    <source>
        <dbReference type="EMBL" id="MBB3209968.1"/>
    </source>
</evidence>
<sequence length="102" mass="9615">MEYLPLIIQLVTGAGGGNAAAKLLKKLDLGIVGNSIAGIIGGGLGGQLLAMLGMSAGPSGAMDLSAILGSVASGGVGGGVLLAVVGMVKNALSAGQARQAES</sequence>
<keyword evidence="1" id="KW-1133">Transmembrane helix</keyword>
<organism evidence="2 3">
    <name type="scientific">Aporhodopirellula rubra</name>
    <dbReference type="NCBI Taxonomy" id="980271"/>
    <lineage>
        <taxon>Bacteria</taxon>
        <taxon>Pseudomonadati</taxon>
        <taxon>Planctomycetota</taxon>
        <taxon>Planctomycetia</taxon>
        <taxon>Pirellulales</taxon>
        <taxon>Pirellulaceae</taxon>
        <taxon>Aporhodopirellula</taxon>
    </lineage>
</organism>
<dbReference type="Proteomes" id="UP000536179">
    <property type="component" value="Unassembled WGS sequence"/>
</dbReference>
<protein>
    <submittedName>
        <fullName evidence="2">Putative membrane protein YeaQ/YmgE (Transglycosylase-associated protein family)</fullName>
    </submittedName>
</protein>